<feature type="region of interest" description="Disordered" evidence="4">
    <location>
        <begin position="452"/>
        <end position="475"/>
    </location>
</feature>
<feature type="region of interest" description="Disordered" evidence="4">
    <location>
        <begin position="2509"/>
        <end position="2545"/>
    </location>
</feature>
<dbReference type="Gene3D" id="1.10.8.10">
    <property type="entry name" value="DNA helicase RuvA subunit, C-terminal domain"/>
    <property type="match status" value="1"/>
</dbReference>
<feature type="region of interest" description="Disordered" evidence="4">
    <location>
        <begin position="593"/>
        <end position="614"/>
    </location>
</feature>
<dbReference type="GO" id="GO:0006623">
    <property type="term" value="P:protein targeting to vacuole"/>
    <property type="evidence" value="ECO:0007669"/>
    <property type="project" value="TreeGrafter"/>
</dbReference>
<gene>
    <name evidence="7 8" type="primary">LOC110979057</name>
</gene>
<dbReference type="InterPro" id="IPR026854">
    <property type="entry name" value="VPS13_N"/>
</dbReference>
<dbReference type="InterPro" id="IPR015940">
    <property type="entry name" value="UBA"/>
</dbReference>
<feature type="region of interest" description="Disordered" evidence="4">
    <location>
        <begin position="1878"/>
        <end position="1909"/>
    </location>
</feature>
<feature type="domain" description="UBA" evidence="5">
    <location>
        <begin position="2721"/>
        <end position="2761"/>
    </location>
</feature>
<feature type="compositionally biased region" description="Polar residues" evidence="4">
    <location>
        <begin position="602"/>
        <end position="614"/>
    </location>
</feature>
<organism evidence="6 8">
    <name type="scientific">Acanthaster planci</name>
    <name type="common">Crown-of-thorns starfish</name>
    <dbReference type="NCBI Taxonomy" id="133434"/>
    <lineage>
        <taxon>Eukaryota</taxon>
        <taxon>Metazoa</taxon>
        <taxon>Echinodermata</taxon>
        <taxon>Eleutherozoa</taxon>
        <taxon>Asterozoa</taxon>
        <taxon>Asteroidea</taxon>
        <taxon>Valvatacea</taxon>
        <taxon>Valvatida</taxon>
        <taxon>Acanthasteridae</taxon>
        <taxon>Acanthaster</taxon>
    </lineage>
</organism>
<feature type="region of interest" description="Disordered" evidence="4">
    <location>
        <begin position="2703"/>
        <end position="2723"/>
    </location>
</feature>
<sequence>MLEGLAAWVLNTYVGEYVENLNTDQLSIGLLSGAVELENLPLRKDALKNLDLPIEVKAGFIGKISLQIPVRHIKSEPCVISIDSLYLVAGPAGKASYDEERENQAKKDRNRKQLEALESQWKAKFEKSQPEAGSSWYAYSTSLFYNVLENIQLKVRDVHIRYEDSTTVPNESFAFGITIKSLSAQSTDENWKARIVQGEEGAMRFKLLQLENFAIYWDTNIELYGDLDINDLRDALQKREVSVDAPRTQHDFLIQPVSAEAKLRRNGSPLPLRSRSTPRFICDVNLQKIPLSLSGDQYHGMIALAREFERSGRARLYRKWRPKVPIQADAKKWWNFAITSILHSIKERNKRRSPGFISERIRKITCYIKAYTKILEGSTPDKELKACMEEMENDLEFEELRLLRELTYGQVEKRIAGGEEFFKKPDQEASQQQGLMQRWVWGWGGWYSGGTASTDQTDSVGSTTPAGLGRASGSLSPLPIDEQELMDVIGDPMADSTLLKRDHVFALLNLNLQGGSFKLCSAAAAPMTQDSAPTPSKRRADSMAPIIELEFAGVKMSLESRLRTSSMLFRAKLGALYVRDVMTKGSLFPLLVSPQQRRDEGSGTQSRQTSGILAKTSSSYMAQSAAYKRQSSEETLFEMSYESNPPNSNADCRLEIITRPLDMVYNPSAMQRISDFFDTSTAKARGLASRPSELHLTRMARLRYEELKNQTKQELRHTLDTLLEGEQQSQVSRWDVHLDISAPQIIIPDSFHSKDAMLVVLDFGHLQLASATAKANYAKKPKAEDASLADDSELDLDDDFLTPPSTPPNESSADSPSGSAVVTGAGPVDEGKSDLQTVDFGSAVTESSMRERMYDRYNLNMSDLQVLVGKATDNWRIAHTKGSGHMQVIEKFTISVKVERRLMFTTDPQWPSAVVSGNLPTLAIHINEQKIQALNICMKVLTGPSEGGASPASAGVTLTDDLSAVNRTHTTSLSEMEATLTQRTQALLEESKLLEMQFSVDLLSLSVESRGRCIAECQVYGVQANFAKQPYNTSVSLTVHGLLLIDALQQFGPEFELLVASHRDLSMHAASGSIVDSEHSTPRSAQSPTSSQSPASPVEKMMDTSSQSVLASALSAMGKSISGVSISGKSSSSQIQEQLYADSVRHTETDTVGQEAAEALITVEIELISADCPSNINSSREALQIASVQFNNLDVIANQETVVELLSFFHRAFPHESKEPPAKQTLQGDASAFELEISSTKTEVTADFHRLNVVLVRGETDQQKHVIGRKVATATVSAAHVWATLGGDFHLEGSLGGLQLLDVTPEGSKHKTVFSVGRDPQTACETSTSTIVPPRPVENDLYQAAMEQTSIGGGIDMEDVKAFSFTLRKMEGGSMLSPLSAGSQTPGFSFGNGDSQTVKGFQLTLHLASLVYTHVPRFLHDITLCVDEFQSSAAALADSIQKAAAGVAMDFVRQKSDVIASVASPMLYSTRIETPICGMNQSAVDTTDSSVLEEKPSTDFKFKMTMETPIIIIPRSAISSEVLIAHLGKISITNTPLDADTTLPTPSHGMSPETTPVAPTTRLFLGMRDIKVSSFNHLDSKSRSSSFVSTDSADSGSNIKPSLYKGTPILHDTSLELTINLLPVDPAAMPSNYSLDTMGSDDSFLQEERSPTTLVSGRIVSPLKVILSKHVYEQILQTMDNLTFKEVKEVEPKRTPSMASTPVSGGLFMWTVDPPDNQPHPDAEAATLDESAMENAENENKDSHTKIKVDFHLPEFSVEMCSDTCDGGQGLVNLTFQNFSVEFENTTPHTSSISVTLHSLIMEDLIQPPFSKHRYLMVSTGGPRIAKPTPKMYHSSSCPAISSMISPISSRPGSLPSALDSPVPPRYTYHGHHYGHPGTKGVPLIPSTPPPSLSESLEDIPESKETEESFVDKNALMRIKVMLVDRDCPEFVTKYKRVNRFVDVTFNALETTINLQTWVVLLDFLGIGGPAPKSRASPEEKALLRMKRKAAAKAASSKTDDEAVSSTIVTEFRDEVNTEMVIQVGSLSLLLNKPDYELAKANVSNVSTHLLLMDGNMDVSGRLGRMSLLDLTPHGKLYRERFTTKGQEALSFSIFKYGQPDPNLDREFDLSIKLRMSSVRYVHTNRFQMETVAFAQHFNQLQEVLGTMRAATDGIQVKEDPKRASRISMDIEAGSPVCIAPISSKSKDVLVMNLGNLTLKNEFLLAGSPGTIAKLPSKVATDDVQFSKDSTCLLDCMHLDLVDMDLFSAERVEPLDFDAREDSAMIFPSFVICRKGGRLLKDTCQLRLQVDRNLDADITRAVPDFSVSGMLSSVHCSLDVTQYQLIRGMLDHNLGEKLEEFEAMQRTQNPVNQTVLSGRVWTSISLNVQLVNVTLELLFSHQQGPTPERSLGKFDFIESRFSFESFSDTTKTIDLVSHAIRASDTRWKDSGGSAKTPTNVFWEVLTPTRHHSRNPNPLQLELHYASQLDHTRATVLLNNMRVMCVMDLLLAAKDFLLDYDAKSIQSASNASGKAHGASSDGSSNQSSAPSSTTATRNKRSGTPVNVASGIFTKRAQATEKSDNPLEICLNVTETEFVVMEDTACSDSSAVILKATCAVMTYKMENKENPLSCSLEGLEVFSCCLSNEGETALSIVDPVSVNMELKANPTSLASQGHIGGLLDVMDVHRTLEVLIQALNIRVSYHDARLFLAIMNSLPAQLLQAEQEEKEDTPKKALTSSSTSKSKQVAKLQELGFSREDCKVALTKSNGELDQAASWLLENAKPVPRTLVPRRNSGNEEEGALEIAGIEVRAGSVSICLIDDCKDSDVPLIEVMLQNLHVFQKMLPNRQGTASGTLLGDYYNRSLSGWEPFIEPWKLNVEWLQQDETAEYPEKVFVQCKVNDRLDLNLTSALMNLYSNTKKNWTEDYYKTGTKEGLPARHRSPFVPYALRNLTGCNLWFATLTTNPNRVASSPTEKLASPLVSVGGAGSWMEVLPGQEVPFVFEEKGKQRHRNTHELRVHQLLVRVEGWERMAPVSVDKVGTFFRLAKPEHMHTASIFTSQRAERVLFHVTLEGSARKLVTVQSALTVVSRLNVPMDINLFNPDSSTDNPITFPPLTPNAALPIPLSHTNWLMNMRPHGWGMGLCDSPIKWQSVNTPKATDTQAMKCRLGRRDEDGLFRFWAYIRHEAFPRELAAKRSPSFSELSRKQDNTAQELQPGHTITLLPPIVLTNLLPFDLKYKMHRTGGYGNISPGKDEPIYDADLNQANDISFTMDNFPDCHTPLSLPPRLTKDAYGYILLRDSHPKKRRLVLKARVECRAGRCLKILISARYWLINKSGLPLIFKQEGADFEAAGQFEVHEQARSVAPLVFSYADSDYAEMCTMRLGRGIIGLQDVPLYCQRISLEGGSGVRSLRVAQQGGRPHMVYHIGIDIRPGRGRYHDTQIVTFVPRFQLENRSSCKLAFAQRHFVQGKGSKNPSEHLSVIAGSSVIFHWPRDDLDKLLCARIAGDSTCRWSGGMRIDQPSSFNINMRSANNQSNIMHVAVSLVGATFFVVFTDAVHVPPPYRIDNMSEVNIIYYQSKVADTNLRTVLRPKASVPYTWDELVLPRELYCEAKGGSGATYKLDTLGDGVPLYYENFIYLCLTHTCSGSSSSSLSSGLLKRRDDYTSANLVFDIVPNGKAVILRRKEPGKRSQLWRMTPTGMLQNQAFTPPRDPNKAPSGSHNPLVLDIADMAANPNSIMPLVMRKPDERRKGTQTWFFKEDGHMICHLGGLAVRAKGLGEGCEVVLGPADIRDHIPVEQAIHAMKHLPGSGCLHCKVLADGPTRVLQITDSWVQSPAQSPVSGSIQAQKDDWIYVKTYKENKTSGETRPVVRTQDTQGGTPKVKELDIVFFLRDGLGLSLVNNTPEEVLYILLSGLEVRHVSTQQEISLKVQIKNIQVDNQLTGAQKPVVLFVTPNQDDKPSVSSTPALSMVATKLPSSHEMVDIYKLLFVNLRKMTLNLEELLLLKLMQFAGFAQSDSEIEKMDESYYNSLRPVSVEQKAKRYFFETLKLNATEFKLSVLTSSKLPPDLQAIKTQQRLFMIQFEDAPVSLDPFTRLHPFETQEFLLDAVVKHYTEELKSQAVKILGSVDFLGNPIGLIQDLRDGLKELLLEGNVTGMVKNVTHGMSNTAAKVTGSISNTLGTVIMDNHHEEIRSNIRGSHDGSSTGHLKAGVKGFTFGVVGGLTSIFTQTYQGMTEDGVEGLMKGLGKGVIGTVAKPVAGVMDLASGTMAALRSSTSGESHLMPNKVRLTRCCINPAGMLPRYSAYNARGQEYMQKLSESSNGKERFFSMETLRSSPTEGMEALITSEWTYFLPINDPLSPVLQVMHSELFHARHIQQGSKHYIELTKMASTEAGVSTSRYDLKERPKVGCDNDKIAKKVSQQINYAKGCYEELKLQVMMDTSDSNLKLELAGNDET</sequence>
<comment type="similarity">
    <text evidence="1">Belongs to the VPS13 family.</text>
</comment>
<keyword evidence="3" id="KW-0445">Lipid transport</keyword>
<feature type="compositionally biased region" description="Acidic residues" evidence="4">
    <location>
        <begin position="787"/>
        <end position="800"/>
    </location>
</feature>
<feature type="compositionally biased region" description="Low complexity" evidence="4">
    <location>
        <begin position="2517"/>
        <end position="2535"/>
    </location>
</feature>
<feature type="compositionally biased region" description="Polar residues" evidence="4">
    <location>
        <begin position="808"/>
        <end position="820"/>
    </location>
</feature>
<dbReference type="GO" id="GO:0007005">
    <property type="term" value="P:mitochondrion organization"/>
    <property type="evidence" value="ECO:0007669"/>
    <property type="project" value="TreeGrafter"/>
</dbReference>
<dbReference type="GO" id="GO:0045053">
    <property type="term" value="P:protein retention in Golgi apparatus"/>
    <property type="evidence" value="ECO:0007669"/>
    <property type="project" value="TreeGrafter"/>
</dbReference>
<dbReference type="CDD" id="cd23453">
    <property type="entry name" value="beta-trefoil_Ricin_VPS13D"/>
    <property type="match status" value="1"/>
</dbReference>
<evidence type="ECO:0000256" key="2">
    <source>
        <dbReference type="ARBA" id="ARBA00022448"/>
    </source>
</evidence>
<dbReference type="RefSeq" id="XP_022090238.1">
    <property type="nucleotide sequence ID" value="XM_022234546.1"/>
</dbReference>
<keyword evidence="6" id="KW-1185">Reference proteome</keyword>
<dbReference type="SUPFAM" id="SSF46934">
    <property type="entry name" value="UBA-like"/>
    <property type="match status" value="1"/>
</dbReference>
<feature type="compositionally biased region" description="Low complexity" evidence="4">
    <location>
        <begin position="1082"/>
        <end position="1097"/>
    </location>
</feature>
<protein>
    <submittedName>
        <fullName evidence="7 8">Vacuolar protein sorting-associated protein 13D-like isoform X1</fullName>
    </submittedName>
</protein>
<name>A0A8B7YAI5_ACAPL</name>
<dbReference type="InterPro" id="IPR026847">
    <property type="entry name" value="VPS13"/>
</dbReference>
<evidence type="ECO:0000313" key="7">
    <source>
        <dbReference type="RefSeq" id="XP_022090237.1"/>
    </source>
</evidence>
<dbReference type="InterPro" id="IPR041969">
    <property type="entry name" value="VP13D_UBA"/>
</dbReference>
<dbReference type="GeneID" id="110979057"/>
<dbReference type="InterPro" id="IPR009543">
    <property type="entry name" value="VPS13_VAB"/>
</dbReference>
<dbReference type="Pfam" id="PF25036">
    <property type="entry name" value="VPS13_VAB"/>
    <property type="match status" value="1"/>
</dbReference>
<reference evidence="7 8" key="1">
    <citation type="submission" date="2025-04" db="UniProtKB">
        <authorList>
            <consortium name="RefSeq"/>
        </authorList>
    </citation>
    <scope>IDENTIFICATION</scope>
</reference>
<feature type="region of interest" description="Disordered" evidence="4">
    <location>
        <begin position="1070"/>
        <end position="1102"/>
    </location>
</feature>
<dbReference type="RefSeq" id="XP_022090237.1">
    <property type="nucleotide sequence ID" value="XM_022234545.1"/>
</dbReference>
<feature type="region of interest" description="Disordered" evidence="4">
    <location>
        <begin position="780"/>
        <end position="839"/>
    </location>
</feature>
<dbReference type="Pfam" id="PF25033">
    <property type="entry name" value="VPS13_M"/>
    <property type="match status" value="1"/>
</dbReference>
<dbReference type="OrthoDB" id="272810at2759"/>
<evidence type="ECO:0000256" key="3">
    <source>
        <dbReference type="ARBA" id="ARBA00023055"/>
    </source>
</evidence>
<evidence type="ECO:0000256" key="1">
    <source>
        <dbReference type="ARBA" id="ARBA00006545"/>
    </source>
</evidence>
<accession>A0A8B7YAI5</accession>
<dbReference type="Pfam" id="PF12624">
    <property type="entry name" value="VPS13_N"/>
    <property type="match status" value="1"/>
</dbReference>
<dbReference type="CDD" id="cd14306">
    <property type="entry name" value="UBA_VP13D"/>
    <property type="match status" value="1"/>
</dbReference>
<feature type="compositionally biased region" description="Polar residues" evidence="4">
    <location>
        <begin position="452"/>
        <end position="465"/>
    </location>
</feature>
<dbReference type="PANTHER" id="PTHR16166:SF141">
    <property type="entry name" value="INTERMEMBRANE LIPID TRANSFER PROTEIN VPS13D"/>
    <property type="match status" value="1"/>
</dbReference>
<evidence type="ECO:0000313" key="8">
    <source>
        <dbReference type="RefSeq" id="XP_022090238.1"/>
    </source>
</evidence>
<dbReference type="PROSITE" id="PS50030">
    <property type="entry name" value="UBA"/>
    <property type="match status" value="1"/>
</dbReference>
<evidence type="ECO:0000256" key="4">
    <source>
        <dbReference type="SAM" id="MobiDB-lite"/>
    </source>
</evidence>
<dbReference type="Proteomes" id="UP000694845">
    <property type="component" value="Unplaced"/>
</dbReference>
<dbReference type="PANTHER" id="PTHR16166">
    <property type="entry name" value="VACUOLAR PROTEIN SORTING-ASSOCIATED PROTEIN VPS13"/>
    <property type="match status" value="1"/>
</dbReference>
<dbReference type="InterPro" id="IPR009060">
    <property type="entry name" value="UBA-like_sf"/>
</dbReference>
<keyword evidence="2" id="KW-0813">Transport</keyword>
<dbReference type="GO" id="GO:0006869">
    <property type="term" value="P:lipid transport"/>
    <property type="evidence" value="ECO:0007669"/>
    <property type="project" value="UniProtKB-KW"/>
</dbReference>
<dbReference type="KEGG" id="aplc:110979057"/>
<evidence type="ECO:0000313" key="6">
    <source>
        <dbReference type="Proteomes" id="UP000694845"/>
    </source>
</evidence>
<dbReference type="SMART" id="SM00165">
    <property type="entry name" value="UBA"/>
    <property type="match status" value="1"/>
</dbReference>
<evidence type="ECO:0000259" key="5">
    <source>
        <dbReference type="PROSITE" id="PS50030"/>
    </source>
</evidence>
<proteinExistence type="inferred from homology"/>
<dbReference type="InterPro" id="IPR056747">
    <property type="entry name" value="VPS13-like_M"/>
</dbReference>